<evidence type="ECO:0000256" key="3">
    <source>
        <dbReference type="ARBA" id="ARBA00022741"/>
    </source>
</evidence>
<evidence type="ECO:0000256" key="1">
    <source>
        <dbReference type="ARBA" id="ARBA00005417"/>
    </source>
</evidence>
<dbReference type="InterPro" id="IPR050319">
    <property type="entry name" value="ABC_transp_ATP-bind"/>
</dbReference>
<dbReference type="PROSITE" id="PS00211">
    <property type="entry name" value="ABC_TRANSPORTER_1"/>
    <property type="match status" value="1"/>
</dbReference>
<evidence type="ECO:0000313" key="7">
    <source>
        <dbReference type="EMBL" id="CAG7609665.1"/>
    </source>
</evidence>
<keyword evidence="8" id="KW-1185">Reference proteome</keyword>
<sequence length="537" mass="56671">MSELARVEGLQIRFPGTGAPAVDDVSLVIHSGEIVALVGESGSGKSLTARALLGLLPAAARTVGEVTLIGSAGSPTAVPAARSRAWSGIRGLHAGLVPQDALGGLDPLRRVEHEVGDALRLHGLARGQARRERVLGALAHVGMPDPERHLHERSDQLSGGLRQRALLASALIADPTVVIADEPTTALDASHRGRVLAELRRRANAGAGVLLISHDLQSVRGVADRVLVMRAGRIVEQGDPARVFAAPEHPFTRELLAAAPVGVPRGVRLLGAERHGAAAADPAQLDPARPEPVRSAATCPEPAPMASSTGTPRIELHGVTAAFGRGETARAVLDDVSFAVRRGESVGLVGESGSGKTTLLRIALGPHRPDAGTVLVDGIDRATADRRIRRELRRRIAFVPQDPLDAFPVGASGSAVLHDALRAAGTDRRQRGERTLTLSDEVGLTAAELLRPAATLSGGQRQRLAIARALARDPLLLLLDEPVSALDITVQARVLDLLDDLQERRGTSYLLVSHDDDVIRHMSDRVLRLADGRLRPE</sequence>
<feature type="region of interest" description="Disordered" evidence="5">
    <location>
        <begin position="278"/>
        <end position="311"/>
    </location>
</feature>
<evidence type="ECO:0000256" key="5">
    <source>
        <dbReference type="SAM" id="MobiDB-lite"/>
    </source>
</evidence>
<evidence type="ECO:0000256" key="4">
    <source>
        <dbReference type="ARBA" id="ARBA00022840"/>
    </source>
</evidence>
<dbReference type="PROSITE" id="PS50893">
    <property type="entry name" value="ABC_TRANSPORTER_2"/>
    <property type="match status" value="2"/>
</dbReference>
<feature type="compositionally biased region" description="Low complexity" evidence="5">
    <location>
        <begin position="278"/>
        <end position="287"/>
    </location>
</feature>
<proteinExistence type="inferred from homology"/>
<keyword evidence="2" id="KW-0813">Transport</keyword>
<comment type="caution">
    <text evidence="7">The sequence shown here is derived from an EMBL/GenBank/DDBJ whole genome shotgun (WGS) entry which is preliminary data.</text>
</comment>
<dbReference type="CDD" id="cd03257">
    <property type="entry name" value="ABC_NikE_OppD_transporters"/>
    <property type="match status" value="2"/>
</dbReference>
<dbReference type="AlphaFoldDB" id="A0A916NNR2"/>
<dbReference type="GO" id="GO:0016887">
    <property type="term" value="F:ATP hydrolysis activity"/>
    <property type="evidence" value="ECO:0007669"/>
    <property type="project" value="InterPro"/>
</dbReference>
<keyword evidence="3" id="KW-0547">Nucleotide-binding</keyword>
<dbReference type="Pfam" id="PF00005">
    <property type="entry name" value="ABC_tran"/>
    <property type="match status" value="2"/>
</dbReference>
<dbReference type="GO" id="GO:0055085">
    <property type="term" value="P:transmembrane transport"/>
    <property type="evidence" value="ECO:0007669"/>
    <property type="project" value="UniProtKB-ARBA"/>
</dbReference>
<gene>
    <name evidence="7" type="primary">yejF_1</name>
    <name evidence="7" type="ORF">LEUCIP111803_01230</name>
</gene>
<name>A0A916NNR2_9MICO</name>
<keyword evidence="4 7" id="KW-0067">ATP-binding</keyword>
<evidence type="ECO:0000313" key="8">
    <source>
        <dbReference type="Proteomes" id="UP000693892"/>
    </source>
</evidence>
<reference evidence="7" key="1">
    <citation type="submission" date="2021-06" db="EMBL/GenBank/DDBJ databases">
        <authorList>
            <person name="Criscuolo A."/>
        </authorList>
    </citation>
    <scope>NUCLEOTIDE SEQUENCE</scope>
    <source>
        <strain evidence="7">CIP111803</strain>
    </source>
</reference>
<dbReference type="PANTHER" id="PTHR43776:SF7">
    <property type="entry name" value="D,D-DIPEPTIDE TRANSPORT ATP-BINDING PROTEIN DDPF-RELATED"/>
    <property type="match status" value="1"/>
</dbReference>
<dbReference type="PANTHER" id="PTHR43776">
    <property type="entry name" value="TRANSPORT ATP-BINDING PROTEIN"/>
    <property type="match status" value="1"/>
</dbReference>
<dbReference type="EMBL" id="CAJVAP010000011">
    <property type="protein sequence ID" value="CAG7609665.1"/>
    <property type="molecule type" value="Genomic_DNA"/>
</dbReference>
<dbReference type="RefSeq" id="WP_218114842.1">
    <property type="nucleotide sequence ID" value="NZ_CAJVAP010000011.1"/>
</dbReference>
<protein>
    <submittedName>
        <fullName evidence="7">ABC transporter ATP-binding protein YejF</fullName>
    </submittedName>
</protein>
<evidence type="ECO:0000259" key="6">
    <source>
        <dbReference type="PROSITE" id="PS50893"/>
    </source>
</evidence>
<dbReference type="InterPro" id="IPR017871">
    <property type="entry name" value="ABC_transporter-like_CS"/>
</dbReference>
<dbReference type="InterPro" id="IPR003439">
    <property type="entry name" value="ABC_transporter-like_ATP-bd"/>
</dbReference>
<evidence type="ECO:0000256" key="2">
    <source>
        <dbReference type="ARBA" id="ARBA00022448"/>
    </source>
</evidence>
<dbReference type="Proteomes" id="UP000693892">
    <property type="component" value="Unassembled WGS sequence"/>
</dbReference>
<dbReference type="GO" id="GO:0005524">
    <property type="term" value="F:ATP binding"/>
    <property type="evidence" value="ECO:0007669"/>
    <property type="project" value="UniProtKB-KW"/>
</dbReference>
<feature type="domain" description="ABC transporter" evidence="6">
    <location>
        <begin position="314"/>
        <end position="537"/>
    </location>
</feature>
<dbReference type="InterPro" id="IPR003593">
    <property type="entry name" value="AAA+_ATPase"/>
</dbReference>
<accession>A0A916NNR2</accession>
<feature type="domain" description="ABC transporter" evidence="6">
    <location>
        <begin position="5"/>
        <end position="256"/>
    </location>
</feature>
<dbReference type="SMART" id="SM00382">
    <property type="entry name" value="AAA"/>
    <property type="match status" value="2"/>
</dbReference>
<comment type="similarity">
    <text evidence="1">Belongs to the ABC transporter superfamily.</text>
</comment>
<organism evidence="7 8">
    <name type="scientific">Leucobacter soli</name>
    <dbReference type="NCBI Taxonomy" id="2812850"/>
    <lineage>
        <taxon>Bacteria</taxon>
        <taxon>Bacillati</taxon>
        <taxon>Actinomycetota</taxon>
        <taxon>Actinomycetes</taxon>
        <taxon>Micrococcales</taxon>
        <taxon>Microbacteriaceae</taxon>
        <taxon>Leucobacter</taxon>
    </lineage>
</organism>